<keyword evidence="3" id="KW-1185">Reference proteome</keyword>
<dbReference type="RefSeq" id="WP_232652448.1">
    <property type="nucleotide sequence ID" value="NZ_JAJSBI010000020.1"/>
</dbReference>
<reference evidence="2" key="1">
    <citation type="submission" date="2021-12" db="EMBL/GenBank/DDBJ databases">
        <authorList>
            <person name="Lee J.-H."/>
            <person name="Kim S.-B."/>
        </authorList>
    </citation>
    <scope>NUCLEOTIDE SEQUENCE</scope>
    <source>
        <strain evidence="2">NR30</strain>
    </source>
</reference>
<gene>
    <name evidence="2" type="ORF">LJ657_32335</name>
</gene>
<dbReference type="GO" id="GO:0003989">
    <property type="term" value="F:acetyl-CoA carboxylase activity"/>
    <property type="evidence" value="ECO:0007669"/>
    <property type="project" value="InterPro"/>
</dbReference>
<protein>
    <submittedName>
        <fullName evidence="2">Acyl-CoA carboxylase subunit epsilon</fullName>
    </submittedName>
</protein>
<name>A0A9Q3VV81_9ACTN</name>
<evidence type="ECO:0000256" key="1">
    <source>
        <dbReference type="SAM" id="MobiDB-lite"/>
    </source>
</evidence>
<evidence type="ECO:0000313" key="3">
    <source>
        <dbReference type="Proteomes" id="UP001108029"/>
    </source>
</evidence>
<proteinExistence type="predicted"/>
<comment type="caution">
    <text evidence="2">The sequence shown here is derived from an EMBL/GenBank/DDBJ whole genome shotgun (WGS) entry which is preliminary data.</text>
</comment>
<dbReference type="EMBL" id="JAJSBI010000020">
    <property type="protein sequence ID" value="MCD9878224.1"/>
    <property type="molecule type" value="Genomic_DNA"/>
</dbReference>
<sequence length="77" mass="7943">MSAAHPDLTPAPTVRLVRGSADADELAAVLAVLQAVAARRAAPLGHRSAAPARADWNGPARHQAAGTWRAHGPRPRG</sequence>
<accession>A0A9Q3VV81</accession>
<evidence type="ECO:0000313" key="2">
    <source>
        <dbReference type="EMBL" id="MCD9878224.1"/>
    </source>
</evidence>
<dbReference type="Proteomes" id="UP001108029">
    <property type="component" value="Unassembled WGS sequence"/>
</dbReference>
<dbReference type="Pfam" id="PF13822">
    <property type="entry name" value="ACC_epsilon"/>
    <property type="match status" value="1"/>
</dbReference>
<dbReference type="GO" id="GO:0004658">
    <property type="term" value="F:propionyl-CoA carboxylase activity"/>
    <property type="evidence" value="ECO:0007669"/>
    <property type="project" value="InterPro"/>
</dbReference>
<feature type="region of interest" description="Disordered" evidence="1">
    <location>
        <begin position="44"/>
        <end position="77"/>
    </location>
</feature>
<dbReference type="InterPro" id="IPR032716">
    <property type="entry name" value="ACC_epsilon"/>
</dbReference>
<organism evidence="2 3">
    <name type="scientific">Streptomyces guryensis</name>
    <dbReference type="NCBI Taxonomy" id="2886947"/>
    <lineage>
        <taxon>Bacteria</taxon>
        <taxon>Bacillati</taxon>
        <taxon>Actinomycetota</taxon>
        <taxon>Actinomycetes</taxon>
        <taxon>Kitasatosporales</taxon>
        <taxon>Streptomycetaceae</taxon>
        <taxon>Streptomyces</taxon>
    </lineage>
</organism>
<dbReference type="AlphaFoldDB" id="A0A9Q3VV81"/>